<evidence type="ECO:0000313" key="4">
    <source>
        <dbReference type="Proteomes" id="UP000632535"/>
    </source>
</evidence>
<feature type="domain" description="Histidine kinase/HSP90-like ATPase" evidence="2">
    <location>
        <begin position="63"/>
        <end position="143"/>
    </location>
</feature>
<sequence length="175" mass="18341">MPVNPGEATSSPRFDVVGSWTVTSVAGLADVRADLESRLPCDCPAARVPRRSGDGLPGSLSGVQRMVLVASELVANGLEHATPPVSVRLLCDGEVAVLDVVDHSPDSPPVVPHDREPGEGGHGLRLAGRVADRVGWFRTPAGEKHVWAEFNFTAATPTMGAPWPVSRVGARTARG</sequence>
<comment type="caution">
    <text evidence="3">The sequence shown here is derived from an EMBL/GenBank/DDBJ whole genome shotgun (WGS) entry which is preliminary data.</text>
</comment>
<dbReference type="EMBL" id="BMDG01000001">
    <property type="protein sequence ID" value="GGI04420.1"/>
    <property type="molecule type" value="Genomic_DNA"/>
</dbReference>
<dbReference type="InterPro" id="IPR003594">
    <property type="entry name" value="HATPase_dom"/>
</dbReference>
<keyword evidence="1" id="KW-0418">Kinase</keyword>
<dbReference type="PANTHER" id="PTHR35526">
    <property type="entry name" value="ANTI-SIGMA-F FACTOR RSBW-RELATED"/>
    <property type="match status" value="1"/>
</dbReference>
<dbReference type="PANTHER" id="PTHR35526:SF3">
    <property type="entry name" value="ANTI-SIGMA-F FACTOR RSBW"/>
    <property type="match status" value="1"/>
</dbReference>
<name>A0ABQ2AZQ3_9MICO</name>
<dbReference type="InterPro" id="IPR036890">
    <property type="entry name" value="HATPase_C_sf"/>
</dbReference>
<organism evidence="3 4">
    <name type="scientific">Isoptericola cucumis</name>
    <dbReference type="NCBI Taxonomy" id="1776856"/>
    <lineage>
        <taxon>Bacteria</taxon>
        <taxon>Bacillati</taxon>
        <taxon>Actinomycetota</taxon>
        <taxon>Actinomycetes</taxon>
        <taxon>Micrococcales</taxon>
        <taxon>Promicromonosporaceae</taxon>
        <taxon>Isoptericola</taxon>
    </lineage>
</organism>
<dbReference type="CDD" id="cd16936">
    <property type="entry name" value="HATPase_RsbW-like"/>
    <property type="match status" value="1"/>
</dbReference>
<protein>
    <recommendedName>
        <fullName evidence="2">Histidine kinase/HSP90-like ATPase domain-containing protein</fullName>
    </recommendedName>
</protein>
<dbReference type="InterPro" id="IPR050267">
    <property type="entry name" value="Anti-sigma-factor_SerPK"/>
</dbReference>
<dbReference type="Pfam" id="PF13581">
    <property type="entry name" value="HATPase_c_2"/>
    <property type="match status" value="1"/>
</dbReference>
<evidence type="ECO:0000256" key="1">
    <source>
        <dbReference type="ARBA" id="ARBA00022527"/>
    </source>
</evidence>
<evidence type="ECO:0000313" key="3">
    <source>
        <dbReference type="EMBL" id="GGI04420.1"/>
    </source>
</evidence>
<accession>A0ABQ2AZQ3</accession>
<reference evidence="4" key="1">
    <citation type="journal article" date="2019" name="Int. J. Syst. Evol. Microbiol.">
        <title>The Global Catalogue of Microorganisms (GCM) 10K type strain sequencing project: providing services to taxonomists for standard genome sequencing and annotation.</title>
        <authorList>
            <consortium name="The Broad Institute Genomics Platform"/>
            <consortium name="The Broad Institute Genome Sequencing Center for Infectious Disease"/>
            <person name="Wu L."/>
            <person name="Ma J."/>
        </authorList>
    </citation>
    <scope>NUCLEOTIDE SEQUENCE [LARGE SCALE GENOMIC DNA]</scope>
    <source>
        <strain evidence="4">CCM 8653</strain>
    </source>
</reference>
<keyword evidence="4" id="KW-1185">Reference proteome</keyword>
<gene>
    <name evidence="3" type="ORF">GCM10007368_01070</name>
</gene>
<dbReference type="SUPFAM" id="SSF55874">
    <property type="entry name" value="ATPase domain of HSP90 chaperone/DNA topoisomerase II/histidine kinase"/>
    <property type="match status" value="1"/>
</dbReference>
<evidence type="ECO:0000259" key="2">
    <source>
        <dbReference type="Pfam" id="PF13581"/>
    </source>
</evidence>
<keyword evidence="1" id="KW-0723">Serine/threonine-protein kinase</keyword>
<dbReference type="Proteomes" id="UP000632535">
    <property type="component" value="Unassembled WGS sequence"/>
</dbReference>
<keyword evidence="1" id="KW-0808">Transferase</keyword>
<dbReference type="RefSeq" id="WP_188521698.1">
    <property type="nucleotide sequence ID" value="NZ_BMDG01000001.1"/>
</dbReference>
<dbReference type="Gene3D" id="3.30.565.10">
    <property type="entry name" value="Histidine kinase-like ATPase, C-terminal domain"/>
    <property type="match status" value="1"/>
</dbReference>
<proteinExistence type="predicted"/>